<reference evidence="2" key="1">
    <citation type="submission" date="2021-02" db="EMBL/GenBank/DDBJ databases">
        <title>First Annotated Genome of the Yellow-green Alga Tribonema minus.</title>
        <authorList>
            <person name="Mahan K.M."/>
        </authorList>
    </citation>
    <scope>NUCLEOTIDE SEQUENCE</scope>
    <source>
        <strain evidence="2">UTEX B ZZ1240</strain>
    </source>
</reference>
<organism evidence="2 3">
    <name type="scientific">Tribonema minus</name>
    <dbReference type="NCBI Taxonomy" id="303371"/>
    <lineage>
        <taxon>Eukaryota</taxon>
        <taxon>Sar</taxon>
        <taxon>Stramenopiles</taxon>
        <taxon>Ochrophyta</taxon>
        <taxon>PX clade</taxon>
        <taxon>Xanthophyceae</taxon>
        <taxon>Tribonematales</taxon>
        <taxon>Tribonemataceae</taxon>
        <taxon>Tribonema</taxon>
    </lineage>
</organism>
<feature type="non-terminal residue" evidence="2">
    <location>
        <position position="282"/>
    </location>
</feature>
<accession>A0A835Z4C1</accession>
<feature type="transmembrane region" description="Helical" evidence="1">
    <location>
        <begin position="18"/>
        <end position="37"/>
    </location>
</feature>
<keyword evidence="3" id="KW-1185">Reference proteome</keyword>
<feature type="non-terminal residue" evidence="2">
    <location>
        <position position="1"/>
    </location>
</feature>
<sequence>AIVCSANWSTTRVKYDPYHWQVFASCFVLMANFFLMAHSKESSLFKYFCTSMSEALFQLLPGERERVAAHLRTLDPTMTDERLKRVPRAYWRRYCRYTIPPPTVLYHRVQAVYTFFSMLNDPAAPTQRPFFTSKHAKIFDNSMGYIKQGLLSDPPHMDMYARVRTLQTGLVVYRSLRSTSPLEGYHLHLRQALVAGAVASGPRWLESVTNTFDFRWCVKALLRAGALPAWVKHYDLELYDVIFDVVKTLYGDGHQVLRGHQRTQQQPVVVRHGMHFVLEHQR</sequence>
<protein>
    <submittedName>
        <fullName evidence="2">Uncharacterized protein</fullName>
    </submittedName>
</protein>
<keyword evidence="1" id="KW-0472">Membrane</keyword>
<dbReference type="AlphaFoldDB" id="A0A835Z4C1"/>
<comment type="caution">
    <text evidence="2">The sequence shown here is derived from an EMBL/GenBank/DDBJ whole genome shotgun (WGS) entry which is preliminary data.</text>
</comment>
<dbReference type="EMBL" id="JAFCMP010000110">
    <property type="protein sequence ID" value="KAG5186586.1"/>
    <property type="molecule type" value="Genomic_DNA"/>
</dbReference>
<dbReference type="OrthoDB" id="2147279at2759"/>
<proteinExistence type="predicted"/>
<keyword evidence="1" id="KW-0812">Transmembrane</keyword>
<evidence type="ECO:0000256" key="1">
    <source>
        <dbReference type="SAM" id="Phobius"/>
    </source>
</evidence>
<keyword evidence="1" id="KW-1133">Transmembrane helix</keyword>
<dbReference type="Proteomes" id="UP000664859">
    <property type="component" value="Unassembled WGS sequence"/>
</dbReference>
<evidence type="ECO:0000313" key="3">
    <source>
        <dbReference type="Proteomes" id="UP000664859"/>
    </source>
</evidence>
<evidence type="ECO:0000313" key="2">
    <source>
        <dbReference type="EMBL" id="KAG5186586.1"/>
    </source>
</evidence>
<name>A0A835Z4C1_9STRA</name>
<gene>
    <name evidence="2" type="ORF">JKP88DRAFT_309481</name>
</gene>